<comment type="caution">
    <text evidence="14">The sequence shown here is derived from an EMBL/GenBank/DDBJ whole genome shotgun (WGS) entry which is preliminary data.</text>
</comment>
<feature type="domain" description="FtsX extracellular" evidence="13">
    <location>
        <begin position="62"/>
        <end position="151"/>
    </location>
</feature>
<feature type="transmembrane region" description="Helical" evidence="11">
    <location>
        <begin position="226"/>
        <end position="247"/>
    </location>
</feature>
<keyword evidence="8 10" id="KW-0472">Membrane</keyword>
<sequence length="298" mass="32851">MKLFFRSLPRLIKSANIDMKRHLSMTVSAILSVAIALLLSMAMFMVTINVSKMTQNIEGQLELQVSLSPGLSDDKKESLEKEIQSVSGVGSVTFSSKNQELDKLISENGEMFARYKDANPLYDIYLVEVNPLNTLEDVSDTISTMDGVVEVNYGGGAITRIIDVFSSARLGGLLITVGLMFLGVFLIRNTITMTISTREDEISIMRTVGAYNFYIQMPFILEGISIGFYGALIPTVLVSSVYSWLYYESGGKLVSDIFSMVPPWPMLGYVVAGVFAVGIILGMSGSWLAVRKQIRKVR</sequence>
<gene>
    <name evidence="14" type="ORF">BO222_09625</name>
</gene>
<evidence type="ECO:0000259" key="12">
    <source>
        <dbReference type="Pfam" id="PF02687"/>
    </source>
</evidence>
<dbReference type="EMBL" id="MPJW01000189">
    <property type="protein sequence ID" value="OLU37798.1"/>
    <property type="molecule type" value="Genomic_DNA"/>
</dbReference>
<feature type="transmembrane region" description="Helical" evidence="11">
    <location>
        <begin position="267"/>
        <end position="290"/>
    </location>
</feature>
<protein>
    <recommendedName>
        <fullName evidence="3 10">Cell division protein FtsX</fullName>
    </recommendedName>
</protein>
<keyword evidence="4 10" id="KW-1003">Cell membrane</keyword>
<evidence type="ECO:0000256" key="10">
    <source>
        <dbReference type="PIRNR" id="PIRNR003097"/>
    </source>
</evidence>
<dbReference type="AlphaFoldDB" id="A0A1U7NE60"/>
<dbReference type="GO" id="GO:0051301">
    <property type="term" value="P:cell division"/>
    <property type="evidence" value="ECO:0007669"/>
    <property type="project" value="UniProtKB-KW"/>
</dbReference>
<evidence type="ECO:0000256" key="9">
    <source>
        <dbReference type="ARBA" id="ARBA00023306"/>
    </source>
</evidence>
<evidence type="ECO:0000256" key="11">
    <source>
        <dbReference type="SAM" id="Phobius"/>
    </source>
</evidence>
<dbReference type="OrthoDB" id="9812531at2"/>
<keyword evidence="5 10" id="KW-0132">Cell division</keyword>
<evidence type="ECO:0000256" key="3">
    <source>
        <dbReference type="ARBA" id="ARBA00021907"/>
    </source>
</evidence>
<evidence type="ECO:0000256" key="4">
    <source>
        <dbReference type="ARBA" id="ARBA00022475"/>
    </source>
</evidence>
<dbReference type="Proteomes" id="UP000186341">
    <property type="component" value="Unassembled WGS sequence"/>
</dbReference>
<dbReference type="PIRSF" id="PIRSF003097">
    <property type="entry name" value="FtsX"/>
    <property type="match status" value="1"/>
</dbReference>
<evidence type="ECO:0000313" key="14">
    <source>
        <dbReference type="EMBL" id="OLU37798.1"/>
    </source>
</evidence>
<evidence type="ECO:0000256" key="5">
    <source>
        <dbReference type="ARBA" id="ARBA00022618"/>
    </source>
</evidence>
<dbReference type="Pfam" id="PF18075">
    <property type="entry name" value="FtsX_ECD"/>
    <property type="match status" value="1"/>
</dbReference>
<dbReference type="PANTHER" id="PTHR47755:SF1">
    <property type="entry name" value="CELL DIVISION PROTEIN FTSX"/>
    <property type="match status" value="1"/>
</dbReference>
<evidence type="ECO:0000256" key="8">
    <source>
        <dbReference type="ARBA" id="ARBA00023136"/>
    </source>
</evidence>
<evidence type="ECO:0000256" key="1">
    <source>
        <dbReference type="ARBA" id="ARBA00004651"/>
    </source>
</evidence>
<dbReference type="PANTHER" id="PTHR47755">
    <property type="entry name" value="CELL DIVISION PROTEIN FTSX"/>
    <property type="match status" value="1"/>
</dbReference>
<dbReference type="GO" id="GO:0005886">
    <property type="term" value="C:plasma membrane"/>
    <property type="evidence" value="ECO:0007669"/>
    <property type="project" value="UniProtKB-SubCell"/>
</dbReference>
<proteinExistence type="inferred from homology"/>
<evidence type="ECO:0000256" key="2">
    <source>
        <dbReference type="ARBA" id="ARBA00007379"/>
    </source>
</evidence>
<organism evidence="14 15">
    <name type="scientific">Ileibacterium valens</name>
    <dbReference type="NCBI Taxonomy" id="1862668"/>
    <lineage>
        <taxon>Bacteria</taxon>
        <taxon>Bacillati</taxon>
        <taxon>Bacillota</taxon>
        <taxon>Erysipelotrichia</taxon>
        <taxon>Erysipelotrichales</taxon>
        <taxon>Erysipelotrichaceae</taxon>
        <taxon>Ileibacterium</taxon>
    </lineage>
</organism>
<name>A0A1U7NE60_9FIRM</name>
<comment type="similarity">
    <text evidence="2 10">Belongs to the ABC-4 integral membrane protein family. FtsX subfamily.</text>
</comment>
<dbReference type="InterPro" id="IPR004513">
    <property type="entry name" value="FtsX"/>
</dbReference>
<evidence type="ECO:0000313" key="15">
    <source>
        <dbReference type="Proteomes" id="UP000186341"/>
    </source>
</evidence>
<evidence type="ECO:0000256" key="7">
    <source>
        <dbReference type="ARBA" id="ARBA00022989"/>
    </source>
</evidence>
<keyword evidence="15" id="KW-1185">Reference proteome</keyword>
<keyword evidence="9 10" id="KW-0131">Cell cycle</keyword>
<evidence type="ECO:0000259" key="13">
    <source>
        <dbReference type="Pfam" id="PF18075"/>
    </source>
</evidence>
<dbReference type="InterPro" id="IPR058204">
    <property type="entry name" value="FtsX_firmicutes-type"/>
</dbReference>
<dbReference type="Gene3D" id="3.30.70.3040">
    <property type="match status" value="1"/>
</dbReference>
<comment type="function">
    <text evidence="10">Part of the ABC transporter FtsEX involved in asymmetric cellular division facilitating the initiation of sporulation.</text>
</comment>
<feature type="transmembrane region" description="Helical" evidence="11">
    <location>
        <begin position="170"/>
        <end position="188"/>
    </location>
</feature>
<feature type="domain" description="ABC3 transporter permease C-terminal" evidence="12">
    <location>
        <begin position="174"/>
        <end position="295"/>
    </location>
</feature>
<dbReference type="InterPro" id="IPR003838">
    <property type="entry name" value="ABC3_permease_C"/>
</dbReference>
<keyword evidence="7 11" id="KW-1133">Transmembrane helix</keyword>
<dbReference type="RefSeq" id="WP_075820578.1">
    <property type="nucleotide sequence ID" value="NZ_CAJUTZ010000005.1"/>
</dbReference>
<dbReference type="NCBIfam" id="NF038347">
    <property type="entry name" value="FtsX_Gpos"/>
    <property type="match status" value="1"/>
</dbReference>
<reference evidence="14 15" key="1">
    <citation type="submission" date="2016-11" db="EMBL/GenBank/DDBJ databases">
        <title>Description of two novel members of the family Erysipelotrichaceae: Ileibacterium lipovorans gen. nov., sp. nov. and Dubosiella newyorkensis, gen. nov., sp. nov.</title>
        <authorList>
            <person name="Cox L.M."/>
            <person name="Sohn J."/>
            <person name="Tyrrell K.L."/>
            <person name="Citron D.M."/>
            <person name="Lawson P.A."/>
            <person name="Patel N.B."/>
            <person name="Iizumi T."/>
            <person name="Perez-Perez G.I."/>
            <person name="Goldstein E.J."/>
            <person name="Blaser M.J."/>
        </authorList>
    </citation>
    <scope>NUCLEOTIDE SEQUENCE [LARGE SCALE GENOMIC DNA]</scope>
    <source>
        <strain evidence="14 15">NYU-BL-A3</strain>
    </source>
</reference>
<keyword evidence="6 11" id="KW-0812">Transmembrane</keyword>
<dbReference type="Pfam" id="PF02687">
    <property type="entry name" value="FtsX"/>
    <property type="match status" value="1"/>
</dbReference>
<dbReference type="GeneID" id="82203418"/>
<comment type="subcellular location">
    <subcellularLocation>
        <location evidence="1">Cell membrane</location>
        <topology evidence="1">Multi-pass membrane protein</topology>
    </subcellularLocation>
</comment>
<evidence type="ECO:0000256" key="6">
    <source>
        <dbReference type="ARBA" id="ARBA00022692"/>
    </source>
</evidence>
<dbReference type="InterPro" id="IPR040690">
    <property type="entry name" value="FtsX_ECD"/>
</dbReference>
<accession>A0A1U7NE60</accession>